<reference evidence="2" key="1">
    <citation type="journal article" date="2019" name="Int. J. Syst. Evol. Microbiol.">
        <title>The Global Catalogue of Microorganisms (GCM) 10K type strain sequencing project: providing services to taxonomists for standard genome sequencing and annotation.</title>
        <authorList>
            <consortium name="The Broad Institute Genomics Platform"/>
            <consortium name="The Broad Institute Genome Sequencing Center for Infectious Disease"/>
            <person name="Wu L."/>
            <person name="Ma J."/>
        </authorList>
    </citation>
    <scope>NUCLEOTIDE SEQUENCE [LARGE SCALE GENOMIC DNA]</scope>
    <source>
        <strain evidence="2">JCM 17738</strain>
    </source>
</reference>
<dbReference type="Pfam" id="PF11253">
    <property type="entry name" value="DUF3052"/>
    <property type="match status" value="1"/>
</dbReference>
<sequence>MNTPAPPPADPGLNGSTAVQRLGFTRDQVVQEFGYDSDVDDEFRFAVEDLCGAEMEDEDYTGGADAVLLWFRDGDGDLGDALVDMVGVLDDGGFVVLLTPKASAQEVDASDIDEAAVTSGLHPAGTFTASEHWRAHKLVAPKAPAKR</sequence>
<organism evidence="1 2">
    <name type="scientific">Ornithinibacter aureus</name>
    <dbReference type="NCBI Taxonomy" id="622664"/>
    <lineage>
        <taxon>Bacteria</taxon>
        <taxon>Bacillati</taxon>
        <taxon>Actinomycetota</taxon>
        <taxon>Actinomycetes</taxon>
        <taxon>Micrococcales</taxon>
        <taxon>Intrasporangiaceae</taxon>
        <taxon>Ornithinibacter</taxon>
    </lineage>
</organism>
<protein>
    <submittedName>
        <fullName evidence="1">DUF3052 domain-containing protein</fullName>
    </submittedName>
</protein>
<dbReference type="EMBL" id="BAABFX010000037">
    <property type="protein sequence ID" value="GAA4400003.1"/>
    <property type="molecule type" value="Genomic_DNA"/>
</dbReference>
<gene>
    <name evidence="1" type="ORF">GCM10023153_26960</name>
</gene>
<evidence type="ECO:0000313" key="1">
    <source>
        <dbReference type="EMBL" id="GAA4400003.1"/>
    </source>
</evidence>
<accession>A0ABP8K4C7</accession>
<proteinExistence type="predicted"/>
<dbReference type="InterPro" id="IPR021412">
    <property type="entry name" value="DUF3052"/>
</dbReference>
<dbReference type="Proteomes" id="UP001500390">
    <property type="component" value="Unassembled WGS sequence"/>
</dbReference>
<name>A0ABP8K4C7_9MICO</name>
<evidence type="ECO:0000313" key="2">
    <source>
        <dbReference type="Proteomes" id="UP001500390"/>
    </source>
</evidence>
<comment type="caution">
    <text evidence="1">The sequence shown here is derived from an EMBL/GenBank/DDBJ whole genome shotgun (WGS) entry which is preliminary data.</text>
</comment>
<keyword evidence="2" id="KW-1185">Reference proteome</keyword>
<dbReference type="RefSeq" id="WP_159898770.1">
    <property type="nucleotide sequence ID" value="NZ_BAABFX010000037.1"/>
</dbReference>